<evidence type="ECO:0000256" key="8">
    <source>
        <dbReference type="ARBA" id="ARBA00023180"/>
    </source>
</evidence>
<evidence type="ECO:0000256" key="5">
    <source>
        <dbReference type="ARBA" id="ARBA00022989"/>
    </source>
</evidence>
<feature type="domain" description="Protein kinase" evidence="13">
    <location>
        <begin position="466"/>
        <end position="741"/>
    </location>
</feature>
<dbReference type="GO" id="GO:0010976">
    <property type="term" value="P:positive regulation of neuron projection development"/>
    <property type="evidence" value="ECO:0007669"/>
    <property type="project" value="TreeGrafter"/>
</dbReference>
<evidence type="ECO:0000256" key="2">
    <source>
        <dbReference type="ARBA" id="ARBA00022692"/>
    </source>
</evidence>
<dbReference type="GO" id="GO:0005886">
    <property type="term" value="C:plasma membrane"/>
    <property type="evidence" value="ECO:0007669"/>
    <property type="project" value="UniProtKB-SubCell"/>
</dbReference>
<dbReference type="PROSITE" id="PS00109">
    <property type="entry name" value="PROTEIN_KINASE_TYR"/>
    <property type="match status" value="1"/>
</dbReference>
<dbReference type="Pfam" id="PF07714">
    <property type="entry name" value="PK_Tyr_Ser-Thr"/>
    <property type="match status" value="1"/>
</dbReference>
<dbReference type="InterPro" id="IPR020635">
    <property type="entry name" value="Tyr_kinase_cat_dom"/>
</dbReference>
<feature type="transmembrane region" description="Helical" evidence="11">
    <location>
        <begin position="382"/>
        <end position="402"/>
    </location>
</feature>
<dbReference type="GO" id="GO:0051897">
    <property type="term" value="P:positive regulation of phosphatidylinositol 3-kinase/protein kinase B signal transduction"/>
    <property type="evidence" value="ECO:0007669"/>
    <property type="project" value="TreeGrafter"/>
</dbReference>
<evidence type="ECO:0000256" key="6">
    <source>
        <dbReference type="ARBA" id="ARBA00023136"/>
    </source>
</evidence>
<evidence type="ECO:0000256" key="1">
    <source>
        <dbReference type="ARBA" id="ARBA00004162"/>
    </source>
</evidence>
<name>A0A1I7URT3_9PELO</name>
<organism evidence="14 15">
    <name type="scientific">Caenorhabditis tropicalis</name>
    <dbReference type="NCBI Taxonomy" id="1561998"/>
    <lineage>
        <taxon>Eukaryota</taxon>
        <taxon>Metazoa</taxon>
        <taxon>Ecdysozoa</taxon>
        <taxon>Nematoda</taxon>
        <taxon>Chromadorea</taxon>
        <taxon>Rhabditida</taxon>
        <taxon>Rhabditina</taxon>
        <taxon>Rhabditomorpha</taxon>
        <taxon>Rhabditoidea</taxon>
        <taxon>Rhabditidae</taxon>
        <taxon>Peloderinae</taxon>
        <taxon>Caenorhabditis</taxon>
    </lineage>
</organism>
<dbReference type="SUPFAM" id="SSF52058">
    <property type="entry name" value="L domain-like"/>
    <property type="match status" value="1"/>
</dbReference>
<dbReference type="AlphaFoldDB" id="A0A1I7URT3"/>
<dbReference type="GO" id="GO:0043235">
    <property type="term" value="C:receptor complex"/>
    <property type="evidence" value="ECO:0007669"/>
    <property type="project" value="TreeGrafter"/>
</dbReference>
<evidence type="ECO:0000256" key="7">
    <source>
        <dbReference type="ARBA" id="ARBA00023170"/>
    </source>
</evidence>
<proteinExistence type="predicted"/>
<evidence type="ECO:0000256" key="12">
    <source>
        <dbReference type="SAM" id="SignalP"/>
    </source>
</evidence>
<dbReference type="InterPro" id="IPR032675">
    <property type="entry name" value="LRR_dom_sf"/>
</dbReference>
<feature type="binding site" evidence="10">
    <location>
        <position position="496"/>
    </location>
    <ligand>
        <name>ATP</name>
        <dbReference type="ChEBI" id="CHEBI:30616"/>
    </ligand>
</feature>
<dbReference type="SUPFAM" id="SSF56112">
    <property type="entry name" value="Protein kinase-like (PK-like)"/>
    <property type="match status" value="1"/>
</dbReference>
<feature type="signal peptide" evidence="12">
    <location>
        <begin position="1"/>
        <end position="20"/>
    </location>
</feature>
<dbReference type="GO" id="GO:0005524">
    <property type="term" value="F:ATP binding"/>
    <property type="evidence" value="ECO:0007669"/>
    <property type="project" value="UniProtKB-UniRule"/>
</dbReference>
<dbReference type="InterPro" id="IPR000719">
    <property type="entry name" value="Prot_kinase_dom"/>
</dbReference>
<sequence length="821" mass="94620">MILRILLTLLILTYSPGVHSQCIKVSRDVTKCNTLQSFNGSTKVIIVRDCPNLAALDDIMEFGPFHTVTNVTFDCVVNDFPWDFTNFFPNIRYIHFNMCNLTTLPWQSVYAETLRYVDISGCPMECSCQNQWMKADGSFERLKEPLTFKKCIPDCDPGRIAINQTIIIGDSGENVTIHSDIHDKFTNRTFDKPYFEWAYAKIRHNYEERVGESSADLVITNLSREDMGLIGVRCWHCVNYLTTTVELRVNLPVKVEFVEKTRGDTDFLVVQGYPIENISLSITRVQSNYTETNIVDTENDAIFFSSLIVRPEKRNIFYQRTYRIFTKDIADGDHLSGDLRFQVCTNGNCDSVEKHVSHLGLINGTLDDYIIMEYPYRHEIQITIFLLIICVIIILIALCLYFRKKLQSYMREKILIFRKRISLAQDLHSRRASHETEETLLRLEERVSLASDYTNMTIQFIEMGEIEIHEMLGKGHFGQVYLGSWERTGPRSVAVKNIVRVDDATEKEARVLQDLDHPNIVKLYGMTRNNFNLLLVFEHMNHGDLKSYLQKRAPSQSEYLQYPPPLVVDELKWIIKEITLGVVYLVDRQIVHRDLAARNCLVSGESDMKASNHLQRPPIKVKISDFGMSRKLYDDKECYQMDSMAPLPVRWLPPEAAVSHRFTYMSDIWALGVTMWECLSYGKQPFDGLTNFEVSSFTIAGMRPLKPERCPQDMYDLMQECWHTDPAKRITAIQILDKSTFDKIRGGLPYEPAQEVTLVDSYRTNINRYNAGTEESSVSNENQSEKNDEPIEIDEELAEAIPLDSLLLTGNSMEMKQFVLA</sequence>
<keyword evidence="8" id="KW-0325">Glycoprotein</keyword>
<dbReference type="InterPro" id="IPR011009">
    <property type="entry name" value="Kinase-like_dom_sf"/>
</dbReference>
<evidence type="ECO:0000313" key="14">
    <source>
        <dbReference type="Proteomes" id="UP000095282"/>
    </source>
</evidence>
<keyword evidence="7" id="KW-0675">Receptor</keyword>
<keyword evidence="3 12" id="KW-0732">Signal</keyword>
<accession>A0A1I7URT3</accession>
<dbReference type="STRING" id="1561998.A0A1I7URT3"/>
<keyword evidence="4" id="KW-0130">Cell adhesion</keyword>
<comment type="catalytic activity">
    <reaction evidence="9">
        <text>L-tyrosyl-[protein] + ATP = O-phospho-L-tyrosyl-[protein] + ADP + H(+)</text>
        <dbReference type="Rhea" id="RHEA:10596"/>
        <dbReference type="Rhea" id="RHEA-COMP:10136"/>
        <dbReference type="Rhea" id="RHEA-COMP:20101"/>
        <dbReference type="ChEBI" id="CHEBI:15378"/>
        <dbReference type="ChEBI" id="CHEBI:30616"/>
        <dbReference type="ChEBI" id="CHEBI:46858"/>
        <dbReference type="ChEBI" id="CHEBI:61978"/>
        <dbReference type="ChEBI" id="CHEBI:456216"/>
        <dbReference type="EC" id="2.7.10.1"/>
    </reaction>
</comment>
<comment type="subcellular location">
    <subcellularLocation>
        <location evidence="1">Cell membrane</location>
        <topology evidence="1">Single-pass membrane protein</topology>
    </subcellularLocation>
</comment>
<feature type="chain" id="PRO_5009309267" evidence="12">
    <location>
        <begin position="21"/>
        <end position="821"/>
    </location>
</feature>
<dbReference type="InterPro" id="IPR001245">
    <property type="entry name" value="Ser-Thr/Tyr_kinase_cat_dom"/>
</dbReference>
<dbReference type="GO" id="GO:0004714">
    <property type="term" value="F:transmembrane receptor protein tyrosine kinase activity"/>
    <property type="evidence" value="ECO:0007669"/>
    <property type="project" value="UniProtKB-EC"/>
</dbReference>
<dbReference type="GO" id="GO:0007155">
    <property type="term" value="P:cell adhesion"/>
    <property type="evidence" value="ECO:0007669"/>
    <property type="project" value="UniProtKB-KW"/>
</dbReference>
<evidence type="ECO:0000256" key="4">
    <source>
        <dbReference type="ARBA" id="ARBA00022889"/>
    </source>
</evidence>
<dbReference type="InterPro" id="IPR050122">
    <property type="entry name" value="RTK"/>
</dbReference>
<keyword evidence="2 11" id="KW-0812">Transmembrane</keyword>
<dbReference type="WBParaSite" id="Csp11.Scaffold630.g18703.t1">
    <property type="protein sequence ID" value="Csp11.Scaffold630.g18703.t1"/>
    <property type="gene ID" value="Csp11.Scaffold630.g18703"/>
</dbReference>
<protein>
    <submittedName>
        <fullName evidence="15">Protein kinase domain-containing protein</fullName>
    </submittedName>
</protein>
<dbReference type="PANTHER" id="PTHR24416">
    <property type="entry name" value="TYROSINE-PROTEIN KINASE RECEPTOR"/>
    <property type="match status" value="1"/>
</dbReference>
<dbReference type="SMART" id="SM00220">
    <property type="entry name" value="S_TKc"/>
    <property type="match status" value="1"/>
</dbReference>
<dbReference type="CDD" id="cd00192">
    <property type="entry name" value="PTKc"/>
    <property type="match status" value="1"/>
</dbReference>
<dbReference type="SMART" id="SM00219">
    <property type="entry name" value="TyrKc"/>
    <property type="match status" value="1"/>
</dbReference>
<keyword evidence="6 11" id="KW-0472">Membrane</keyword>
<keyword evidence="5 11" id="KW-1133">Transmembrane helix</keyword>
<dbReference type="Gene3D" id="3.80.10.10">
    <property type="entry name" value="Ribonuclease Inhibitor"/>
    <property type="match status" value="1"/>
</dbReference>
<dbReference type="PRINTS" id="PR00109">
    <property type="entry name" value="TYRKINASE"/>
</dbReference>
<dbReference type="PROSITE" id="PS00107">
    <property type="entry name" value="PROTEIN_KINASE_ATP"/>
    <property type="match status" value="1"/>
</dbReference>
<evidence type="ECO:0000256" key="9">
    <source>
        <dbReference type="ARBA" id="ARBA00051243"/>
    </source>
</evidence>
<dbReference type="eggNOG" id="ENOG502QRYR">
    <property type="taxonomic scope" value="Eukaryota"/>
</dbReference>
<dbReference type="PROSITE" id="PS50011">
    <property type="entry name" value="PROTEIN_KINASE_DOM"/>
    <property type="match status" value="1"/>
</dbReference>
<evidence type="ECO:0000313" key="15">
    <source>
        <dbReference type="WBParaSite" id="Csp11.Scaffold630.g18703.t1"/>
    </source>
</evidence>
<dbReference type="GO" id="GO:0007169">
    <property type="term" value="P:cell surface receptor protein tyrosine kinase signaling pathway"/>
    <property type="evidence" value="ECO:0007669"/>
    <property type="project" value="TreeGrafter"/>
</dbReference>
<reference evidence="15" key="1">
    <citation type="submission" date="2016-11" db="UniProtKB">
        <authorList>
            <consortium name="WormBaseParasite"/>
        </authorList>
    </citation>
    <scope>IDENTIFICATION</scope>
</reference>
<keyword evidence="10" id="KW-0547">Nucleotide-binding</keyword>
<keyword evidence="14" id="KW-1185">Reference proteome</keyword>
<evidence type="ECO:0000256" key="3">
    <source>
        <dbReference type="ARBA" id="ARBA00022729"/>
    </source>
</evidence>
<dbReference type="Proteomes" id="UP000095282">
    <property type="component" value="Unplaced"/>
</dbReference>
<evidence type="ECO:0000259" key="13">
    <source>
        <dbReference type="PROSITE" id="PS50011"/>
    </source>
</evidence>
<evidence type="ECO:0000256" key="11">
    <source>
        <dbReference type="SAM" id="Phobius"/>
    </source>
</evidence>
<dbReference type="InterPro" id="IPR008266">
    <property type="entry name" value="Tyr_kinase_AS"/>
</dbReference>
<dbReference type="InterPro" id="IPR017441">
    <property type="entry name" value="Protein_kinase_ATP_BS"/>
</dbReference>
<keyword evidence="10" id="KW-0067">ATP-binding</keyword>
<dbReference type="Gene3D" id="1.10.510.10">
    <property type="entry name" value="Transferase(Phosphotransferase) domain 1"/>
    <property type="match status" value="1"/>
</dbReference>
<evidence type="ECO:0000256" key="10">
    <source>
        <dbReference type="PROSITE-ProRule" id="PRU10141"/>
    </source>
</evidence>
<dbReference type="PANTHER" id="PTHR24416:SF349">
    <property type="entry name" value="TYROSINE-PROTEIN KINASE RYK"/>
    <property type="match status" value="1"/>
</dbReference>